<keyword evidence="11" id="KW-1133">Transmembrane helix</keyword>
<dbReference type="InterPro" id="IPR000014">
    <property type="entry name" value="PAS"/>
</dbReference>
<evidence type="ECO:0000256" key="4">
    <source>
        <dbReference type="ARBA" id="ARBA00022475"/>
    </source>
</evidence>
<dbReference type="InterPro" id="IPR036890">
    <property type="entry name" value="HATPase_C_sf"/>
</dbReference>
<comment type="subcellular location">
    <subcellularLocation>
        <location evidence="2">Cell inner membrane</location>
        <topology evidence="2">Multi-pass membrane protein</topology>
    </subcellularLocation>
</comment>
<keyword evidence="7" id="KW-0808">Transferase</keyword>
<dbReference type="SMART" id="SM00388">
    <property type="entry name" value="HisKA"/>
    <property type="match status" value="1"/>
</dbReference>
<keyword evidence="23" id="KW-1185">Reference proteome</keyword>
<feature type="domain" description="Histidine kinase" evidence="17">
    <location>
        <begin position="308"/>
        <end position="530"/>
    </location>
</feature>
<dbReference type="SMART" id="SM00448">
    <property type="entry name" value="REC"/>
    <property type="match status" value="2"/>
</dbReference>
<name>A0ABU8XG47_9BURK</name>
<keyword evidence="8" id="KW-0812">Transmembrane</keyword>
<dbReference type="CDD" id="cd00156">
    <property type="entry name" value="REC"/>
    <property type="match status" value="1"/>
</dbReference>
<dbReference type="CDD" id="cd00082">
    <property type="entry name" value="HisKA"/>
    <property type="match status" value="1"/>
</dbReference>
<evidence type="ECO:0000256" key="8">
    <source>
        <dbReference type="ARBA" id="ARBA00022692"/>
    </source>
</evidence>
<evidence type="ECO:0000256" key="9">
    <source>
        <dbReference type="ARBA" id="ARBA00022777"/>
    </source>
</evidence>
<dbReference type="Proteomes" id="UP001367030">
    <property type="component" value="Unassembled WGS sequence"/>
</dbReference>
<evidence type="ECO:0000259" key="19">
    <source>
        <dbReference type="PROSITE" id="PS50112"/>
    </source>
</evidence>
<dbReference type="Pfam" id="PF00512">
    <property type="entry name" value="HisKA"/>
    <property type="match status" value="1"/>
</dbReference>
<dbReference type="PROSITE" id="PS50894">
    <property type="entry name" value="HPT"/>
    <property type="match status" value="1"/>
</dbReference>
<keyword evidence="10" id="KW-0067">ATP-binding</keyword>
<comment type="caution">
    <text evidence="15">Lacks conserved residue(s) required for the propagation of feature annotation.</text>
</comment>
<feature type="modified residue" description="Phosphohistidine" evidence="14">
    <location>
        <position position="763"/>
    </location>
</feature>
<dbReference type="PROSITE" id="PS50109">
    <property type="entry name" value="HIS_KIN"/>
    <property type="match status" value="1"/>
</dbReference>
<dbReference type="EC" id="2.7.13.3" evidence="3"/>
<evidence type="ECO:0000256" key="3">
    <source>
        <dbReference type="ARBA" id="ARBA00012438"/>
    </source>
</evidence>
<evidence type="ECO:0000256" key="15">
    <source>
        <dbReference type="PROSITE-ProRule" id="PRU00169"/>
    </source>
</evidence>
<comment type="catalytic activity">
    <reaction evidence="1">
        <text>ATP + protein L-histidine = ADP + protein N-phospho-L-histidine.</text>
        <dbReference type="EC" id="2.7.13.3"/>
    </reaction>
</comment>
<protein>
    <recommendedName>
        <fullName evidence="3">histidine kinase</fullName>
        <ecNumber evidence="3">2.7.13.3</ecNumber>
    </recommendedName>
</protein>
<dbReference type="SUPFAM" id="SSF47384">
    <property type="entry name" value="Homodimeric domain of signal transducing histidine kinase"/>
    <property type="match status" value="1"/>
</dbReference>
<dbReference type="InterPro" id="IPR001789">
    <property type="entry name" value="Sig_transdc_resp-reg_receiver"/>
</dbReference>
<dbReference type="InterPro" id="IPR011006">
    <property type="entry name" value="CheY-like_superfamily"/>
</dbReference>
<proteinExistence type="predicted"/>
<organism evidence="22 23">
    <name type="scientific">Variovorax robiniae</name>
    <dbReference type="NCBI Taxonomy" id="1836199"/>
    <lineage>
        <taxon>Bacteria</taxon>
        <taxon>Pseudomonadati</taxon>
        <taxon>Pseudomonadota</taxon>
        <taxon>Betaproteobacteria</taxon>
        <taxon>Burkholderiales</taxon>
        <taxon>Comamonadaceae</taxon>
        <taxon>Variovorax</taxon>
    </lineage>
</organism>
<dbReference type="PROSITE" id="PS50112">
    <property type="entry name" value="PAS"/>
    <property type="match status" value="1"/>
</dbReference>
<dbReference type="InterPro" id="IPR005467">
    <property type="entry name" value="His_kinase_dom"/>
</dbReference>
<dbReference type="Pfam" id="PF08448">
    <property type="entry name" value="PAS_4"/>
    <property type="match status" value="1"/>
</dbReference>
<evidence type="ECO:0000256" key="16">
    <source>
        <dbReference type="SAM" id="Coils"/>
    </source>
</evidence>
<evidence type="ECO:0000256" key="10">
    <source>
        <dbReference type="ARBA" id="ARBA00022840"/>
    </source>
</evidence>
<dbReference type="CDD" id="cd17546">
    <property type="entry name" value="REC_hyHK_CKI1_RcsC-like"/>
    <property type="match status" value="1"/>
</dbReference>
<accession>A0ABU8XG47</accession>
<feature type="domain" description="Response regulatory" evidence="18">
    <location>
        <begin position="565"/>
        <end position="684"/>
    </location>
</feature>
<dbReference type="InterPro" id="IPR013656">
    <property type="entry name" value="PAS_4"/>
</dbReference>
<dbReference type="RefSeq" id="WP_340337697.1">
    <property type="nucleotide sequence ID" value="NZ_JBBKZS010000011.1"/>
</dbReference>
<dbReference type="Gene3D" id="1.20.120.160">
    <property type="entry name" value="HPT domain"/>
    <property type="match status" value="1"/>
</dbReference>
<feature type="domain" description="HPt" evidence="21">
    <location>
        <begin position="724"/>
        <end position="817"/>
    </location>
</feature>
<evidence type="ECO:0000259" key="21">
    <source>
        <dbReference type="PROSITE" id="PS50894"/>
    </source>
</evidence>
<dbReference type="Gene3D" id="3.30.565.10">
    <property type="entry name" value="Histidine kinase-like ATPase, C-terminal domain"/>
    <property type="match status" value="1"/>
</dbReference>
<dbReference type="SUPFAM" id="SSF55874">
    <property type="entry name" value="ATPase domain of HSP90 chaperone/DNA topoisomerase II/histidine kinase"/>
    <property type="match status" value="1"/>
</dbReference>
<reference evidence="22 23" key="1">
    <citation type="submission" date="2024-03" db="EMBL/GenBank/DDBJ databases">
        <title>Novel species of the genus Variovorax.</title>
        <authorList>
            <person name="Liu Q."/>
            <person name="Xin Y.-H."/>
        </authorList>
    </citation>
    <scope>NUCLEOTIDE SEQUENCE [LARGE SCALE GENOMIC DNA]</scope>
    <source>
        <strain evidence="22 23">KACC 18901</strain>
    </source>
</reference>
<keyword evidence="6 15" id="KW-0597">Phosphoprotein</keyword>
<dbReference type="InterPro" id="IPR036641">
    <property type="entry name" value="HPT_dom_sf"/>
</dbReference>
<sequence length="824" mass="90297">MTTAIRVLLLEDNPTDAQRVQGMLMDEGLDCDIEWVQSDEDFLSALQGQAFDLLLCAYEVGGLEMVQQVRQLQPRQILIVISTGLTEEEAVDCMKAGATDYVLKYRLRRLGFSVRRALAERQQRAALREAEESLRALNAELEARVRVRTAELETANAFLGSVIQHIPYQFMVKNASDLKLVRVNRALEELTGRSEAELLGKTVHDYVSSKEEADFFTAKDREALALRQPIDIPEETLHARDGSVRVLHAKKIPILDENGKPRYLLTMSEDVTERRKKEREIEQLNAALAQRSSEVEAANRAKSTFLATMSHEIRTPMNGIQGMLELLSLTELDAEQRETLGLVRESSRSLLRIIGDILDFSKIEAGKLEVHPEVVSIKRLVEEVQSIYLGNASSKGLIVRRMVDPRVSPALKVDPVRLRQILNNFVSNAIKFTSEGWIDINVQWLGRKDGQESLRFEVKDTGIGISLENQKRLFQPFTQADSDDVRRRPAGTGLGLVISRQLAHIMGGTIKLDSEPGKGSTITLELTLPIAESLPDGSVDSALPATPATRRVAPGTAQAESEGTLVLLVDDHPVNRLLIARQVRTQGYAAKTADDGSQALALWKTGRFGLVITDCHMPHMDGYELAREIRKVEAESGRERVPIIACTANAMQGEAEACFAAGMDDFLVKPVELAQLTEKLDRWLPLPQAASSNAASNGSGSSAQSSSAGGPIDQALLTATCGGDASMVGEVLAAFRQTCENDSAGLRQAIAGDDVALVTQFSHRMAGASKMVGALAFAAACEGIDRASRRGDWDAVRAGMPTFEQERLRLADYFEIAGTDMRSG</sequence>
<keyword evidence="16" id="KW-0175">Coiled coil</keyword>
<dbReference type="SMART" id="SM00091">
    <property type="entry name" value="PAS"/>
    <property type="match status" value="1"/>
</dbReference>
<dbReference type="Gene3D" id="3.40.50.2300">
    <property type="match status" value="2"/>
</dbReference>
<feature type="coiled-coil region" evidence="16">
    <location>
        <begin position="120"/>
        <end position="147"/>
    </location>
</feature>
<gene>
    <name evidence="22" type="ORF">WKW79_23875</name>
</gene>
<dbReference type="PANTHER" id="PTHR43047">
    <property type="entry name" value="TWO-COMPONENT HISTIDINE PROTEIN KINASE"/>
    <property type="match status" value="1"/>
</dbReference>
<dbReference type="InterPro" id="IPR036097">
    <property type="entry name" value="HisK_dim/P_sf"/>
</dbReference>
<dbReference type="PROSITE" id="PS50110">
    <property type="entry name" value="RESPONSE_REGULATORY"/>
    <property type="match status" value="2"/>
</dbReference>
<dbReference type="Pfam" id="PF00072">
    <property type="entry name" value="Response_reg"/>
    <property type="match status" value="2"/>
</dbReference>
<dbReference type="InterPro" id="IPR003594">
    <property type="entry name" value="HATPase_dom"/>
</dbReference>
<keyword evidence="4" id="KW-1003">Cell membrane</keyword>
<keyword evidence="5" id="KW-0997">Cell inner membrane</keyword>
<dbReference type="Gene3D" id="3.30.450.20">
    <property type="entry name" value="PAS domain"/>
    <property type="match status" value="1"/>
</dbReference>
<dbReference type="InterPro" id="IPR008207">
    <property type="entry name" value="Sig_transdc_His_kin_Hpt_dom"/>
</dbReference>
<evidence type="ECO:0000259" key="20">
    <source>
        <dbReference type="PROSITE" id="PS50113"/>
    </source>
</evidence>
<evidence type="ECO:0000256" key="5">
    <source>
        <dbReference type="ARBA" id="ARBA00022519"/>
    </source>
</evidence>
<dbReference type="PROSITE" id="PS50113">
    <property type="entry name" value="PAC"/>
    <property type="match status" value="1"/>
</dbReference>
<dbReference type="CDD" id="cd00130">
    <property type="entry name" value="PAS"/>
    <property type="match status" value="1"/>
</dbReference>
<comment type="caution">
    <text evidence="22">The sequence shown here is derived from an EMBL/GenBank/DDBJ whole genome shotgun (WGS) entry which is preliminary data.</text>
</comment>
<keyword evidence="13" id="KW-0472">Membrane</keyword>
<dbReference type="NCBIfam" id="TIGR00229">
    <property type="entry name" value="sensory_box"/>
    <property type="match status" value="1"/>
</dbReference>
<evidence type="ECO:0000256" key="11">
    <source>
        <dbReference type="ARBA" id="ARBA00022989"/>
    </source>
</evidence>
<evidence type="ECO:0000259" key="18">
    <source>
        <dbReference type="PROSITE" id="PS50110"/>
    </source>
</evidence>
<dbReference type="PANTHER" id="PTHR43047:SF64">
    <property type="entry name" value="HISTIDINE KINASE CONTAINING CHEY-HOMOLOGOUS RECEIVER DOMAIN AND PAS DOMAIN-RELATED"/>
    <property type="match status" value="1"/>
</dbReference>
<feature type="coiled-coil region" evidence="16">
    <location>
        <begin position="267"/>
        <end position="301"/>
    </location>
</feature>
<evidence type="ECO:0000256" key="2">
    <source>
        <dbReference type="ARBA" id="ARBA00004429"/>
    </source>
</evidence>
<evidence type="ECO:0000256" key="7">
    <source>
        <dbReference type="ARBA" id="ARBA00022679"/>
    </source>
</evidence>
<dbReference type="InterPro" id="IPR004358">
    <property type="entry name" value="Sig_transdc_His_kin-like_C"/>
</dbReference>
<evidence type="ECO:0000256" key="13">
    <source>
        <dbReference type="ARBA" id="ARBA00023136"/>
    </source>
</evidence>
<evidence type="ECO:0000256" key="6">
    <source>
        <dbReference type="ARBA" id="ARBA00022553"/>
    </source>
</evidence>
<evidence type="ECO:0000259" key="17">
    <source>
        <dbReference type="PROSITE" id="PS50109"/>
    </source>
</evidence>
<evidence type="ECO:0000313" key="23">
    <source>
        <dbReference type="Proteomes" id="UP001367030"/>
    </source>
</evidence>
<keyword evidence="9" id="KW-0418">Kinase</keyword>
<dbReference type="Pfam" id="PF01627">
    <property type="entry name" value="Hpt"/>
    <property type="match status" value="1"/>
</dbReference>
<dbReference type="Pfam" id="PF02518">
    <property type="entry name" value="HATPase_c"/>
    <property type="match status" value="1"/>
</dbReference>
<dbReference type="SUPFAM" id="SSF55785">
    <property type="entry name" value="PYP-like sensor domain (PAS domain)"/>
    <property type="match status" value="1"/>
</dbReference>
<dbReference type="SUPFAM" id="SSF47226">
    <property type="entry name" value="Histidine-containing phosphotransfer domain, HPT domain"/>
    <property type="match status" value="1"/>
</dbReference>
<feature type="domain" description="PAS" evidence="19">
    <location>
        <begin position="155"/>
        <end position="211"/>
    </location>
</feature>
<keyword evidence="12" id="KW-0902">Two-component regulatory system</keyword>
<dbReference type="InterPro" id="IPR000700">
    <property type="entry name" value="PAS-assoc_C"/>
</dbReference>
<evidence type="ECO:0000256" key="12">
    <source>
        <dbReference type="ARBA" id="ARBA00023012"/>
    </source>
</evidence>
<dbReference type="InterPro" id="IPR035965">
    <property type="entry name" value="PAS-like_dom_sf"/>
</dbReference>
<evidence type="ECO:0000256" key="14">
    <source>
        <dbReference type="PROSITE-ProRule" id="PRU00110"/>
    </source>
</evidence>
<dbReference type="Gene3D" id="1.10.287.130">
    <property type="match status" value="1"/>
</dbReference>
<dbReference type="PRINTS" id="PR00344">
    <property type="entry name" value="BCTRLSENSOR"/>
</dbReference>
<dbReference type="InterPro" id="IPR003661">
    <property type="entry name" value="HisK_dim/P_dom"/>
</dbReference>
<dbReference type="SMART" id="SM00387">
    <property type="entry name" value="HATPase_c"/>
    <property type="match status" value="1"/>
</dbReference>
<dbReference type="SUPFAM" id="SSF52172">
    <property type="entry name" value="CheY-like"/>
    <property type="match status" value="2"/>
</dbReference>
<evidence type="ECO:0000313" key="22">
    <source>
        <dbReference type="EMBL" id="MEJ8857632.1"/>
    </source>
</evidence>
<dbReference type="EMBL" id="JBBKZS010000011">
    <property type="protein sequence ID" value="MEJ8857632.1"/>
    <property type="molecule type" value="Genomic_DNA"/>
</dbReference>
<evidence type="ECO:0000256" key="1">
    <source>
        <dbReference type="ARBA" id="ARBA00000085"/>
    </source>
</evidence>
<feature type="domain" description="Response regulatory" evidence="18">
    <location>
        <begin position="6"/>
        <end position="119"/>
    </location>
</feature>
<keyword evidence="10" id="KW-0547">Nucleotide-binding</keyword>
<feature type="modified residue" description="4-aspartylphosphate" evidence="15">
    <location>
        <position position="614"/>
    </location>
</feature>
<dbReference type="CDD" id="cd16922">
    <property type="entry name" value="HATPase_EvgS-ArcB-TorS-like"/>
    <property type="match status" value="1"/>
</dbReference>
<feature type="domain" description="PAC" evidence="20">
    <location>
        <begin position="230"/>
        <end position="283"/>
    </location>
</feature>